<feature type="binding site" evidence="11">
    <location>
        <begin position="272"/>
        <end position="279"/>
    </location>
    <ligand>
        <name>ATP</name>
        <dbReference type="ChEBI" id="CHEBI:30616"/>
    </ligand>
</feature>
<dbReference type="RefSeq" id="XP_066934986.1">
    <property type="nucleotide sequence ID" value="XM_067078885.1"/>
</dbReference>
<dbReference type="SUPFAM" id="SSF54236">
    <property type="entry name" value="Ubiquitin-like"/>
    <property type="match status" value="1"/>
</dbReference>
<dbReference type="InterPro" id="IPR046987">
    <property type="entry name" value="Myo9"/>
</dbReference>
<evidence type="ECO:0000256" key="5">
    <source>
        <dbReference type="ARBA" id="ARBA00022741"/>
    </source>
</evidence>
<evidence type="ECO:0000256" key="11">
    <source>
        <dbReference type="PROSITE-ProRule" id="PRU00782"/>
    </source>
</evidence>
<feature type="compositionally biased region" description="Polar residues" evidence="12">
    <location>
        <begin position="1809"/>
        <end position="1820"/>
    </location>
</feature>
<feature type="domain" description="Phorbol-ester/DAG-type" evidence="13">
    <location>
        <begin position="1450"/>
        <end position="1497"/>
    </location>
</feature>
<dbReference type="Pfam" id="PF00130">
    <property type="entry name" value="C1_1"/>
    <property type="match status" value="1"/>
</dbReference>
<dbReference type="CDD" id="cd17043">
    <property type="entry name" value="RA"/>
    <property type="match status" value="1"/>
</dbReference>
<evidence type="ECO:0000259" key="13">
    <source>
        <dbReference type="PROSITE" id="PS50081"/>
    </source>
</evidence>
<proteinExistence type="inferred from homology"/>
<feature type="domain" description="Myosin motor" evidence="15">
    <location>
        <begin position="179"/>
        <end position="963"/>
    </location>
</feature>
<feature type="domain" description="Rho-GAP" evidence="14">
    <location>
        <begin position="1513"/>
        <end position="1702"/>
    </location>
</feature>
<evidence type="ECO:0000256" key="7">
    <source>
        <dbReference type="ARBA" id="ARBA00022840"/>
    </source>
</evidence>
<dbReference type="InterPro" id="IPR000198">
    <property type="entry name" value="RhoGAP_dom"/>
</dbReference>
<dbReference type="InterPro" id="IPR000048">
    <property type="entry name" value="IQ_motif_EF-hand-BS"/>
</dbReference>
<evidence type="ECO:0000259" key="14">
    <source>
        <dbReference type="PROSITE" id="PS50238"/>
    </source>
</evidence>
<dbReference type="GO" id="GO:0005884">
    <property type="term" value="C:actin filament"/>
    <property type="evidence" value="ECO:0007669"/>
    <property type="project" value="TreeGrafter"/>
</dbReference>
<dbReference type="SUPFAM" id="SSF48350">
    <property type="entry name" value="GTPase activation domain, GAP"/>
    <property type="match status" value="1"/>
</dbReference>
<dbReference type="Proteomes" id="UP000594262">
    <property type="component" value="Unplaced"/>
</dbReference>
<dbReference type="InterPro" id="IPR002219">
    <property type="entry name" value="PKC_DAG/PE"/>
</dbReference>
<dbReference type="GO" id="GO:0000146">
    <property type="term" value="F:microfilament motor activity"/>
    <property type="evidence" value="ECO:0007669"/>
    <property type="project" value="InterPro"/>
</dbReference>
<feature type="region of interest" description="Disordered" evidence="12">
    <location>
        <begin position="1724"/>
        <end position="1743"/>
    </location>
</feature>
<dbReference type="Gene3D" id="1.20.120.720">
    <property type="entry name" value="Myosin VI head, motor domain, U50 subdomain"/>
    <property type="match status" value="1"/>
</dbReference>
<dbReference type="SMART" id="SM00242">
    <property type="entry name" value="MYSc"/>
    <property type="match status" value="1"/>
</dbReference>
<dbReference type="GO" id="GO:0051015">
    <property type="term" value="F:actin filament binding"/>
    <property type="evidence" value="ECO:0007669"/>
    <property type="project" value="TreeGrafter"/>
</dbReference>
<feature type="region of interest" description="Actin-binding" evidence="11">
    <location>
        <begin position="843"/>
        <end position="865"/>
    </location>
</feature>
<reference evidence="16" key="1">
    <citation type="submission" date="2021-01" db="UniProtKB">
        <authorList>
            <consortium name="EnsemblMetazoa"/>
        </authorList>
    </citation>
    <scope>IDENTIFICATION</scope>
</reference>
<evidence type="ECO:0000256" key="3">
    <source>
        <dbReference type="ARBA" id="ARBA00022490"/>
    </source>
</evidence>
<feature type="region of interest" description="Disordered" evidence="12">
    <location>
        <begin position="1808"/>
        <end position="1851"/>
    </location>
</feature>
<evidence type="ECO:0000313" key="16">
    <source>
        <dbReference type="EnsemblMetazoa" id="CLYHEMP013397.1"/>
    </source>
</evidence>
<evidence type="ECO:0008006" key="18">
    <source>
        <dbReference type="Google" id="ProtNLM"/>
    </source>
</evidence>
<dbReference type="InterPro" id="IPR008936">
    <property type="entry name" value="Rho_GTPase_activation_prot"/>
</dbReference>
<dbReference type="Gene3D" id="1.10.555.10">
    <property type="entry name" value="Rho GTPase activation protein"/>
    <property type="match status" value="1"/>
</dbReference>
<keyword evidence="5 11" id="KW-0547">Nucleotide-binding</keyword>
<dbReference type="PROSITE" id="PS51456">
    <property type="entry name" value="MYOSIN_MOTOR"/>
    <property type="match status" value="1"/>
</dbReference>
<evidence type="ECO:0000256" key="1">
    <source>
        <dbReference type="ARBA" id="ARBA00004496"/>
    </source>
</evidence>
<dbReference type="Gene3D" id="1.10.10.820">
    <property type="match status" value="1"/>
</dbReference>
<keyword evidence="10 11" id="KW-0009">Actin-binding</keyword>
<dbReference type="InterPro" id="IPR046349">
    <property type="entry name" value="C1-like_sf"/>
</dbReference>
<dbReference type="EnsemblMetazoa" id="CLYHEMT013397.1">
    <property type="protein sequence ID" value="CLYHEMP013397.1"/>
    <property type="gene ID" value="CLYHEMG013397"/>
</dbReference>
<dbReference type="CDD" id="cd20818">
    <property type="entry name" value="C1_Myosin-IX"/>
    <property type="match status" value="1"/>
</dbReference>
<protein>
    <recommendedName>
        <fullName evidence="18">Unconventional myosin-IXb</fullName>
    </recommendedName>
</protein>
<organism evidence="16 17">
    <name type="scientific">Clytia hemisphaerica</name>
    <dbReference type="NCBI Taxonomy" id="252671"/>
    <lineage>
        <taxon>Eukaryota</taxon>
        <taxon>Metazoa</taxon>
        <taxon>Cnidaria</taxon>
        <taxon>Hydrozoa</taxon>
        <taxon>Hydroidolina</taxon>
        <taxon>Leptothecata</taxon>
        <taxon>Obeliida</taxon>
        <taxon>Clytiidae</taxon>
        <taxon>Clytia</taxon>
    </lineage>
</organism>
<dbReference type="OrthoDB" id="312459at2759"/>
<dbReference type="Gene3D" id="1.20.5.190">
    <property type="match status" value="2"/>
</dbReference>
<evidence type="ECO:0000256" key="2">
    <source>
        <dbReference type="ARBA" id="ARBA00008314"/>
    </source>
</evidence>
<evidence type="ECO:0000256" key="12">
    <source>
        <dbReference type="SAM" id="MobiDB-lite"/>
    </source>
</evidence>
<evidence type="ECO:0000256" key="6">
    <source>
        <dbReference type="ARBA" id="ARBA00022833"/>
    </source>
</evidence>
<dbReference type="SUPFAM" id="SSF52540">
    <property type="entry name" value="P-loop containing nucleoside triphosphate hydrolases"/>
    <property type="match status" value="1"/>
</dbReference>
<evidence type="ECO:0000259" key="15">
    <source>
        <dbReference type="PROSITE" id="PS51456"/>
    </source>
</evidence>
<dbReference type="Gene3D" id="6.20.240.20">
    <property type="match status" value="1"/>
</dbReference>
<dbReference type="Pfam" id="PF00063">
    <property type="entry name" value="Myosin_head"/>
    <property type="match status" value="2"/>
</dbReference>
<evidence type="ECO:0000256" key="10">
    <source>
        <dbReference type="ARBA" id="ARBA00023203"/>
    </source>
</evidence>
<keyword evidence="9 11" id="KW-0505">Motor protein</keyword>
<dbReference type="GO" id="GO:0016459">
    <property type="term" value="C:myosin complex"/>
    <property type="evidence" value="ECO:0007669"/>
    <property type="project" value="UniProtKB-KW"/>
</dbReference>
<keyword evidence="3" id="KW-0963">Cytoplasm</keyword>
<comment type="subcellular location">
    <subcellularLocation>
        <location evidence="1">Cytoplasm</location>
    </subcellularLocation>
</comment>
<dbReference type="GO" id="GO:0005737">
    <property type="term" value="C:cytoplasm"/>
    <property type="evidence" value="ECO:0007669"/>
    <property type="project" value="UniProtKB-SubCell"/>
</dbReference>
<dbReference type="Gene3D" id="3.40.850.10">
    <property type="entry name" value="Kinesin motor domain"/>
    <property type="match status" value="2"/>
</dbReference>
<keyword evidence="8 11" id="KW-0518">Myosin</keyword>
<dbReference type="PROSITE" id="PS50081">
    <property type="entry name" value="ZF_DAG_PE_2"/>
    <property type="match status" value="1"/>
</dbReference>
<evidence type="ECO:0000256" key="4">
    <source>
        <dbReference type="ARBA" id="ARBA00022723"/>
    </source>
</evidence>
<dbReference type="FunFam" id="1.10.10.820:FF:000001">
    <property type="entry name" value="Myosin heavy chain"/>
    <property type="match status" value="1"/>
</dbReference>
<keyword evidence="6" id="KW-0862">Zinc</keyword>
<feature type="region of interest" description="Disordered" evidence="12">
    <location>
        <begin position="1123"/>
        <end position="1148"/>
    </location>
</feature>
<dbReference type="GeneID" id="136822618"/>
<dbReference type="Pfam" id="PF00620">
    <property type="entry name" value="RhoGAP"/>
    <property type="match status" value="1"/>
</dbReference>
<dbReference type="PROSITE" id="PS50096">
    <property type="entry name" value="IQ"/>
    <property type="match status" value="2"/>
</dbReference>
<dbReference type="GO" id="GO:0046872">
    <property type="term" value="F:metal ion binding"/>
    <property type="evidence" value="ECO:0007669"/>
    <property type="project" value="UniProtKB-KW"/>
</dbReference>
<dbReference type="GO" id="GO:0005096">
    <property type="term" value="F:GTPase activator activity"/>
    <property type="evidence" value="ECO:0007669"/>
    <property type="project" value="InterPro"/>
</dbReference>
<dbReference type="PROSITE" id="PS50238">
    <property type="entry name" value="RHOGAP"/>
    <property type="match status" value="1"/>
</dbReference>
<evidence type="ECO:0000313" key="17">
    <source>
        <dbReference type="Proteomes" id="UP000594262"/>
    </source>
</evidence>
<name>A0A7M5WUK8_9CNID</name>
<feature type="compositionally biased region" description="Polar residues" evidence="12">
    <location>
        <begin position="1836"/>
        <end position="1851"/>
    </location>
</feature>
<dbReference type="InterPro" id="IPR027417">
    <property type="entry name" value="P-loop_NTPase"/>
</dbReference>
<dbReference type="PANTHER" id="PTHR46184">
    <property type="entry name" value="UNCONVENTIONAL MYOSIN-IXB-LIKE PROTEIN"/>
    <property type="match status" value="1"/>
</dbReference>
<dbReference type="FunFam" id="3.40.850.10:FF:000008">
    <property type="entry name" value="Putative unconventional myosin-IXa"/>
    <property type="match status" value="1"/>
</dbReference>
<feature type="region of interest" description="Disordered" evidence="12">
    <location>
        <begin position="1248"/>
        <end position="1303"/>
    </location>
</feature>
<sequence>MPGMEATIKEPTSPLPVLYPITVYTTILTPDGKVKTEVNVTIKTTVSDAIQTVLDSFSIVSSVELFDLCEVYSEFGVFPTDPDAVFENLRSLSYSEYPLAVQKAWTAGAPNGLDRSNMSEDELSEKSPINNIQSYRLYLTQKSDQLEGGRDVKVTWLDGLDKKIPPEAWHFDPLYREKTDIDDLVALPVLNETVLLDQLCTRFCKGRIYTYVGGILIAINPFKYFPIYNPKYVNAYQNKKLGELPPHVFAIADAAYNRMLISKQNQCIVISGESGSGKTESTKLILHHLTALSHKTKATVLEKTILAAGPVLEAFGNAKTSYNNNSSRFGKFTQINYRADGVVCGAVLKKYLLEKSRIVQQGINERNYHVFYSMLAGASQTERETLHLLTPQEYFYLNQTQCYTIEGMDEVYEFARLKNSIKNIGIPSVTQQRMFAVLSAVLHIGNITFRKRSFPEDSVSVADEKIIEIIAELIQVDKQELIVPMTMRKTITRGEEFVRQYKKDEAIATRDSMAKCLYASLFDWIVLQTNHIMVSKQGRKVDKKAFSIGVLDIFGFEDFERNSFEQFCINLANENLQFYLNQHIFKIRQDEYVEEGLDWDHVDYADNSTCLNLMVGKPTGLILLLDEECSLTIGTDESLLDKFNQHHSNNTCYEMPPTREPVFSILHYAGKVKYQIEGFRAKNRELMRNDVVSVFRNSRMLFVRELMGSDPVAIYYWSILRHTIKAVSIFKKAGAARAKGQRMFEPKASVSWMKSKTPPNKSKALMRQLTEAEIDTTGQAMMRRATKVMNRRVLDMAKRIQSPSRMRSGLEARRTISGGMSEYARRGGLKQPPTVVAQFQSSLMELMDALNQSHPFFVRCIRSNAVKAPLKFEAELVLRQLRYTGMLETVKIRQAGYPVRIFVKQFVNQFRILLRAKDLDRISEDELTQMLTDLGLDTDEFQVGANKVFMRESQYQLLRDKMQQAVDRAATTIQVWYHRRYLRKLKELEISSAIIIQKYWRGFVCRREYVYYQETRLRNRSARRIQNFWRTHEQTAARKPNKFNRFKRNVIKLQSIWRGYKCRNDYPKLLAERKEAEETKAIREKADNMMGDLLKDTMFSDSQKEPSTDDELESVKNVGVKLKENKAPVEVPSKPPSQPPVQPPEVKTGRSDGHLYEEIGNFESVFKTSDIEAPPEEKKANLVKLRHKDSNDESRRQKFYRRLSFTHKDKSKSSIHLRKSREAEDFEMITAPTSSELLQPVNVVKNTTTGITTPASHSSGHHHGSSNTPKATGLAGLFTLTRKGSRRDTPKDKRSHRRSLTTAENDYVANGEVELEALNGFLMKKVADMNKPDPEKKNDSGADVTFKHALHKYHGNLLFTCANASVNRKEEILLKFNDLVHGFQETLEQIINQADSGVSKEFSVMGVNLFRGILEEFQKNKDKLVVKTRSNIKHVKKKRRKTAEFYEHKGHVYTFQNFNIRTYCEYCNSYIYDKGLVCQACAFTCHKKCHSKYPKTCKGRRPSLCGPSTLFGTPMSELTSPNNPIPETVIKLMIEIEKRGLYTLGIYRKPGPQAAINNLKSVLTSTEAEELILEDEKPHTLASILKLFFRQLPQPIIPFNYYDDFIRSTDLENKKEIHSTLYELIQHLPKENKLLLERLIVHLGRVTSLVEHNKMSPNALAIVWAPCLLRASEDADPLESLAQLPKQTKCVEILIEFQVKSRKDMLNDIQALYRAESTAGEKLDDIIQSEETDGDPEKNKENDEMKEILKAQIQNMSTERERITNNMAAISPPKTRSLDSVDDLTDMDYHLRDSFEVLHFPEDGDHISVTRQSSVMDISNETPSTPTSTEKRHVDGNSSSFEDLSCVGTSK</sequence>
<dbReference type="GO" id="GO:0005524">
    <property type="term" value="F:ATP binding"/>
    <property type="evidence" value="ECO:0007669"/>
    <property type="project" value="UniProtKB-UniRule"/>
</dbReference>
<dbReference type="InterPro" id="IPR001609">
    <property type="entry name" value="Myosin_head_motor_dom-like"/>
</dbReference>
<dbReference type="InterPro" id="IPR036961">
    <property type="entry name" value="Kinesin_motor_dom_sf"/>
</dbReference>
<dbReference type="PANTHER" id="PTHR46184:SF5">
    <property type="entry name" value="UNCONVENTIONAL MYOSIN-IXA-LIKE"/>
    <property type="match status" value="1"/>
</dbReference>
<evidence type="ECO:0000256" key="9">
    <source>
        <dbReference type="ARBA" id="ARBA00023175"/>
    </source>
</evidence>
<dbReference type="PRINTS" id="PR00193">
    <property type="entry name" value="MYOSINHEAVY"/>
</dbReference>
<dbReference type="Gene3D" id="1.20.58.530">
    <property type="match status" value="2"/>
</dbReference>
<dbReference type="SUPFAM" id="SSF57889">
    <property type="entry name" value="Cysteine-rich domain"/>
    <property type="match status" value="1"/>
</dbReference>
<dbReference type="Gene3D" id="3.30.60.20">
    <property type="match status" value="1"/>
</dbReference>
<keyword evidence="17" id="KW-1185">Reference proteome</keyword>
<evidence type="ECO:0000256" key="8">
    <source>
        <dbReference type="ARBA" id="ARBA00023123"/>
    </source>
</evidence>
<accession>A0A7M5WUK8</accession>
<comment type="similarity">
    <text evidence="2 11">Belongs to the TRAFAC class myosin-kinesin ATPase superfamily. Myosin family.</text>
</comment>
<dbReference type="Gene3D" id="3.10.20.90">
    <property type="entry name" value="Phosphatidylinositol 3-kinase Catalytic Subunit, Chain A, domain 1"/>
    <property type="match status" value="1"/>
</dbReference>
<dbReference type="SMART" id="SM00109">
    <property type="entry name" value="C1"/>
    <property type="match status" value="1"/>
</dbReference>
<keyword evidence="7 11" id="KW-0067">ATP-binding</keyword>
<feature type="compositionally biased region" description="Pro residues" evidence="12">
    <location>
        <begin position="1133"/>
        <end position="1143"/>
    </location>
</feature>
<keyword evidence="4" id="KW-0479">Metal-binding</keyword>
<dbReference type="SMART" id="SM00015">
    <property type="entry name" value="IQ"/>
    <property type="match status" value="2"/>
</dbReference>
<dbReference type="SMART" id="SM00324">
    <property type="entry name" value="RhoGAP"/>
    <property type="match status" value="1"/>
</dbReference>
<dbReference type="PROSITE" id="PS00479">
    <property type="entry name" value="ZF_DAG_PE_1"/>
    <property type="match status" value="1"/>
</dbReference>
<dbReference type="GO" id="GO:0035556">
    <property type="term" value="P:intracellular signal transduction"/>
    <property type="evidence" value="ECO:0007669"/>
    <property type="project" value="InterPro"/>
</dbReference>
<dbReference type="Pfam" id="PF00612">
    <property type="entry name" value="IQ"/>
    <property type="match status" value="2"/>
</dbReference>
<dbReference type="InterPro" id="IPR029071">
    <property type="entry name" value="Ubiquitin-like_domsf"/>
</dbReference>